<protein>
    <submittedName>
        <fullName evidence="8">Response regulator</fullName>
    </submittedName>
</protein>
<dbReference type="Gene3D" id="3.40.50.2300">
    <property type="match status" value="1"/>
</dbReference>
<keyword evidence="3" id="KW-0238">DNA-binding</keyword>
<dbReference type="InterPro" id="IPR058245">
    <property type="entry name" value="NreC/VraR/RcsB-like_REC"/>
</dbReference>
<keyword evidence="1 5" id="KW-0597">Phosphoprotein</keyword>
<dbReference type="SMART" id="SM00421">
    <property type="entry name" value="HTH_LUXR"/>
    <property type="match status" value="1"/>
</dbReference>
<evidence type="ECO:0000313" key="8">
    <source>
        <dbReference type="EMBL" id="MFD1321504.1"/>
    </source>
</evidence>
<dbReference type="RefSeq" id="WP_377569621.1">
    <property type="nucleotide sequence ID" value="NZ_JBHTMP010000012.1"/>
</dbReference>
<dbReference type="EMBL" id="JBHTMP010000012">
    <property type="protein sequence ID" value="MFD1321504.1"/>
    <property type="molecule type" value="Genomic_DNA"/>
</dbReference>
<dbReference type="PROSITE" id="PS50043">
    <property type="entry name" value="HTH_LUXR_2"/>
    <property type="match status" value="1"/>
</dbReference>
<evidence type="ECO:0000256" key="3">
    <source>
        <dbReference type="ARBA" id="ARBA00023125"/>
    </source>
</evidence>
<dbReference type="InterPro" id="IPR011006">
    <property type="entry name" value="CheY-like_superfamily"/>
</dbReference>
<sequence length="216" mass="23359">MTIRVYVVDDQDLVRTGTVMVIQAQEDMTVVGEAADGAQALAGLRAVTADVVLMDVRMPRMDGVEATRTLLGGRDSGPKIIVLTTFDLDEYAFAALRAGASGFLLKDAPAADLLNAIRTVHRGDAVIAPSTTRRLLNHVAPSLPTPDKSSAPLTEREREVLRLITRGLTNAEIAARLYLSEGTIKTHVGRILTKLGLRDRVQAVIWAYEHGLPHSD</sequence>
<accession>A0ABW3YAL7</accession>
<dbReference type="PRINTS" id="PR00038">
    <property type="entry name" value="HTHLUXR"/>
</dbReference>
<organism evidence="8 9">
    <name type="scientific">Micromonospora sonneratiae</name>
    <dbReference type="NCBI Taxonomy" id="1184706"/>
    <lineage>
        <taxon>Bacteria</taxon>
        <taxon>Bacillati</taxon>
        <taxon>Actinomycetota</taxon>
        <taxon>Actinomycetes</taxon>
        <taxon>Micromonosporales</taxon>
        <taxon>Micromonosporaceae</taxon>
        <taxon>Micromonospora</taxon>
    </lineage>
</organism>
<dbReference type="Pfam" id="PF00196">
    <property type="entry name" value="GerE"/>
    <property type="match status" value="1"/>
</dbReference>
<dbReference type="SMART" id="SM00448">
    <property type="entry name" value="REC"/>
    <property type="match status" value="1"/>
</dbReference>
<keyword evidence="2" id="KW-0805">Transcription regulation</keyword>
<dbReference type="InterPro" id="IPR001789">
    <property type="entry name" value="Sig_transdc_resp-reg_receiver"/>
</dbReference>
<dbReference type="InterPro" id="IPR016032">
    <property type="entry name" value="Sig_transdc_resp-reg_C-effctor"/>
</dbReference>
<feature type="domain" description="HTH luxR-type" evidence="6">
    <location>
        <begin position="146"/>
        <end position="211"/>
    </location>
</feature>
<evidence type="ECO:0000259" key="6">
    <source>
        <dbReference type="PROSITE" id="PS50043"/>
    </source>
</evidence>
<evidence type="ECO:0000256" key="2">
    <source>
        <dbReference type="ARBA" id="ARBA00023015"/>
    </source>
</evidence>
<keyword evidence="4" id="KW-0804">Transcription</keyword>
<evidence type="ECO:0000259" key="7">
    <source>
        <dbReference type="PROSITE" id="PS50110"/>
    </source>
</evidence>
<dbReference type="Proteomes" id="UP001597260">
    <property type="component" value="Unassembled WGS sequence"/>
</dbReference>
<dbReference type="SUPFAM" id="SSF46894">
    <property type="entry name" value="C-terminal effector domain of the bipartite response regulators"/>
    <property type="match status" value="1"/>
</dbReference>
<dbReference type="SUPFAM" id="SSF52172">
    <property type="entry name" value="CheY-like"/>
    <property type="match status" value="1"/>
</dbReference>
<proteinExistence type="predicted"/>
<dbReference type="PROSITE" id="PS00622">
    <property type="entry name" value="HTH_LUXR_1"/>
    <property type="match status" value="1"/>
</dbReference>
<dbReference type="PANTHER" id="PTHR43214">
    <property type="entry name" value="TWO-COMPONENT RESPONSE REGULATOR"/>
    <property type="match status" value="1"/>
</dbReference>
<dbReference type="Pfam" id="PF00072">
    <property type="entry name" value="Response_reg"/>
    <property type="match status" value="1"/>
</dbReference>
<reference evidence="9" key="1">
    <citation type="journal article" date="2019" name="Int. J. Syst. Evol. Microbiol.">
        <title>The Global Catalogue of Microorganisms (GCM) 10K type strain sequencing project: providing services to taxonomists for standard genome sequencing and annotation.</title>
        <authorList>
            <consortium name="The Broad Institute Genomics Platform"/>
            <consortium name="The Broad Institute Genome Sequencing Center for Infectious Disease"/>
            <person name="Wu L."/>
            <person name="Ma J."/>
        </authorList>
    </citation>
    <scope>NUCLEOTIDE SEQUENCE [LARGE SCALE GENOMIC DNA]</scope>
    <source>
        <strain evidence="9">JCM 31037</strain>
    </source>
</reference>
<feature type="modified residue" description="4-aspartylphosphate" evidence="5">
    <location>
        <position position="55"/>
    </location>
</feature>
<evidence type="ECO:0000256" key="5">
    <source>
        <dbReference type="PROSITE-ProRule" id="PRU00169"/>
    </source>
</evidence>
<evidence type="ECO:0000256" key="4">
    <source>
        <dbReference type="ARBA" id="ARBA00023163"/>
    </source>
</evidence>
<dbReference type="CDD" id="cd06170">
    <property type="entry name" value="LuxR_C_like"/>
    <property type="match status" value="1"/>
</dbReference>
<dbReference type="InterPro" id="IPR039420">
    <property type="entry name" value="WalR-like"/>
</dbReference>
<evidence type="ECO:0000256" key="1">
    <source>
        <dbReference type="ARBA" id="ARBA00022553"/>
    </source>
</evidence>
<dbReference type="CDD" id="cd17535">
    <property type="entry name" value="REC_NarL-like"/>
    <property type="match status" value="1"/>
</dbReference>
<dbReference type="PROSITE" id="PS50110">
    <property type="entry name" value="RESPONSE_REGULATORY"/>
    <property type="match status" value="1"/>
</dbReference>
<evidence type="ECO:0000313" key="9">
    <source>
        <dbReference type="Proteomes" id="UP001597260"/>
    </source>
</evidence>
<name>A0ABW3YAL7_9ACTN</name>
<dbReference type="PANTHER" id="PTHR43214:SF24">
    <property type="entry name" value="TRANSCRIPTIONAL REGULATORY PROTEIN NARL-RELATED"/>
    <property type="match status" value="1"/>
</dbReference>
<feature type="domain" description="Response regulatory" evidence="7">
    <location>
        <begin position="4"/>
        <end position="121"/>
    </location>
</feature>
<gene>
    <name evidence="8" type="ORF">ACFQ4H_10430</name>
</gene>
<comment type="caution">
    <text evidence="8">The sequence shown here is derived from an EMBL/GenBank/DDBJ whole genome shotgun (WGS) entry which is preliminary data.</text>
</comment>
<keyword evidence="9" id="KW-1185">Reference proteome</keyword>
<dbReference type="InterPro" id="IPR000792">
    <property type="entry name" value="Tscrpt_reg_LuxR_C"/>
</dbReference>